<evidence type="ECO:0000313" key="2">
    <source>
        <dbReference type="Proteomes" id="UP000284465"/>
    </source>
</evidence>
<protein>
    <submittedName>
        <fullName evidence="1">Uncharacterized protein</fullName>
    </submittedName>
</protein>
<dbReference type="InterPro" id="IPR027417">
    <property type="entry name" value="P-loop_NTPase"/>
</dbReference>
<proteinExistence type="predicted"/>
<sequence>MDYKMERNIGMDLENVYFFNGSAYAGKSTMVKRLAEKYDGIACEENYHESLMGGLDWNEFPNLGYTANLKDWADFIRRTPDEYAKWIEDVAKECEILELRILEDLVKTTDKKIFVDTNISLETLGKITDKDHVLIMLADPSISVSRFFDRPDSEKQFLYQLLLKEKNPDAAIANFRACLEKVNSQENYDKFLHSGFQILLKDESRSIDETMQMVELYLKLKRI</sequence>
<dbReference type="AlphaFoldDB" id="A0A3R6DAT5"/>
<comment type="caution">
    <text evidence="1">The sequence shown here is derived from an EMBL/GenBank/DDBJ whole genome shotgun (WGS) entry which is preliminary data.</text>
</comment>
<dbReference type="EMBL" id="QSFP01000011">
    <property type="protein sequence ID" value="RHA66663.1"/>
    <property type="molecule type" value="Genomic_DNA"/>
</dbReference>
<reference evidence="1 2" key="1">
    <citation type="submission" date="2018-08" db="EMBL/GenBank/DDBJ databases">
        <title>A genome reference for cultivated species of the human gut microbiota.</title>
        <authorList>
            <person name="Zou Y."/>
            <person name="Xue W."/>
            <person name="Luo G."/>
        </authorList>
    </citation>
    <scope>NUCLEOTIDE SEQUENCE [LARGE SCALE GENOMIC DNA]</scope>
    <source>
        <strain evidence="1 2">AM43-11</strain>
    </source>
</reference>
<dbReference type="SUPFAM" id="SSF52540">
    <property type="entry name" value="P-loop containing nucleoside triphosphate hydrolases"/>
    <property type="match status" value="1"/>
</dbReference>
<gene>
    <name evidence="1" type="ORF">DW927_10430</name>
</gene>
<evidence type="ECO:0000313" key="1">
    <source>
        <dbReference type="EMBL" id="RHA66663.1"/>
    </source>
</evidence>
<accession>A0A3R6DAT5</accession>
<organism evidence="1 2">
    <name type="scientific">Roseburia intestinalis</name>
    <dbReference type="NCBI Taxonomy" id="166486"/>
    <lineage>
        <taxon>Bacteria</taxon>
        <taxon>Bacillati</taxon>
        <taxon>Bacillota</taxon>
        <taxon>Clostridia</taxon>
        <taxon>Lachnospirales</taxon>
        <taxon>Lachnospiraceae</taxon>
        <taxon>Roseburia</taxon>
    </lineage>
</organism>
<dbReference type="Proteomes" id="UP000284465">
    <property type="component" value="Unassembled WGS sequence"/>
</dbReference>
<dbReference type="Gene3D" id="3.40.50.300">
    <property type="entry name" value="P-loop containing nucleotide triphosphate hydrolases"/>
    <property type="match status" value="1"/>
</dbReference>
<name>A0A3R6DAT5_9FIRM</name>